<reference evidence="1" key="2">
    <citation type="submission" date="2021-12" db="EMBL/GenBank/DDBJ databases">
        <title>Resequencing data analysis of finger millet.</title>
        <authorList>
            <person name="Hatakeyama M."/>
            <person name="Aluri S."/>
            <person name="Balachadran M.T."/>
            <person name="Sivarajan S.R."/>
            <person name="Poveda L."/>
            <person name="Shimizu-Inatsugi R."/>
            <person name="Schlapbach R."/>
            <person name="Sreeman S.M."/>
            <person name="Shimizu K.K."/>
        </authorList>
    </citation>
    <scope>NUCLEOTIDE SEQUENCE</scope>
</reference>
<comment type="caution">
    <text evidence="1">The sequence shown here is derived from an EMBL/GenBank/DDBJ whole genome shotgun (WGS) entry which is preliminary data.</text>
</comment>
<dbReference type="EMBL" id="BQKI01000007">
    <property type="protein sequence ID" value="GJM98869.1"/>
    <property type="molecule type" value="Genomic_DNA"/>
</dbReference>
<evidence type="ECO:0000313" key="1">
    <source>
        <dbReference type="EMBL" id="GJM98869.1"/>
    </source>
</evidence>
<gene>
    <name evidence="1" type="primary">ga15916</name>
    <name evidence="1" type="ORF">PR202_ga15916</name>
</gene>
<proteinExistence type="predicted"/>
<sequence>MRVPPPLRPAAAPTPPYVPARPGRAGLCAVRLWAKMAFGPNPRSDQIWPGAIPLARIRWAERLFWPREPEKPIFI</sequence>
<reference evidence="1" key="1">
    <citation type="journal article" date="2018" name="DNA Res.">
        <title>Multiple hybrid de novo genome assembly of finger millet, an orphan allotetraploid crop.</title>
        <authorList>
            <person name="Hatakeyama M."/>
            <person name="Aluri S."/>
            <person name="Balachadran M.T."/>
            <person name="Sivarajan S.R."/>
            <person name="Patrignani A."/>
            <person name="Gruter S."/>
            <person name="Poveda L."/>
            <person name="Shimizu-Inatsugi R."/>
            <person name="Baeten J."/>
            <person name="Francoijs K.J."/>
            <person name="Nataraja K.N."/>
            <person name="Reddy Y.A.N."/>
            <person name="Phadnis S."/>
            <person name="Ravikumar R.L."/>
            <person name="Schlapbach R."/>
            <person name="Sreeman S.M."/>
            <person name="Shimizu K.K."/>
        </authorList>
    </citation>
    <scope>NUCLEOTIDE SEQUENCE</scope>
</reference>
<name>A0AAV5CLG4_ELECO</name>
<protein>
    <submittedName>
        <fullName evidence="1">Uncharacterized protein</fullName>
    </submittedName>
</protein>
<dbReference type="AlphaFoldDB" id="A0AAV5CLG4"/>
<dbReference type="Proteomes" id="UP001054889">
    <property type="component" value="Unassembled WGS sequence"/>
</dbReference>
<keyword evidence="2" id="KW-1185">Reference proteome</keyword>
<accession>A0AAV5CLG4</accession>
<evidence type="ECO:0000313" key="2">
    <source>
        <dbReference type="Proteomes" id="UP001054889"/>
    </source>
</evidence>
<organism evidence="1 2">
    <name type="scientific">Eleusine coracana subsp. coracana</name>
    <dbReference type="NCBI Taxonomy" id="191504"/>
    <lineage>
        <taxon>Eukaryota</taxon>
        <taxon>Viridiplantae</taxon>
        <taxon>Streptophyta</taxon>
        <taxon>Embryophyta</taxon>
        <taxon>Tracheophyta</taxon>
        <taxon>Spermatophyta</taxon>
        <taxon>Magnoliopsida</taxon>
        <taxon>Liliopsida</taxon>
        <taxon>Poales</taxon>
        <taxon>Poaceae</taxon>
        <taxon>PACMAD clade</taxon>
        <taxon>Chloridoideae</taxon>
        <taxon>Cynodonteae</taxon>
        <taxon>Eleusininae</taxon>
        <taxon>Eleusine</taxon>
    </lineage>
</organism>